<dbReference type="InterPro" id="IPR000160">
    <property type="entry name" value="GGDEF_dom"/>
</dbReference>
<dbReference type="AlphaFoldDB" id="A0A285HYC1"/>
<keyword evidence="2" id="KW-0812">Transmembrane</keyword>
<dbReference type="Pfam" id="PF00990">
    <property type="entry name" value="GGDEF"/>
    <property type="match status" value="1"/>
</dbReference>
<dbReference type="SUPFAM" id="SSF55073">
    <property type="entry name" value="Nucleotide cyclase"/>
    <property type="match status" value="1"/>
</dbReference>
<dbReference type="Proteomes" id="UP000219612">
    <property type="component" value="Unassembled WGS sequence"/>
</dbReference>
<keyword evidence="2" id="KW-0472">Membrane</keyword>
<feature type="transmembrane region" description="Helical" evidence="2">
    <location>
        <begin position="144"/>
        <end position="161"/>
    </location>
</feature>
<keyword evidence="5" id="KW-1185">Reference proteome</keyword>
<organism evidence="4 5">
    <name type="scientific">Paractinoplanes atraurantiacus</name>
    <dbReference type="NCBI Taxonomy" id="1036182"/>
    <lineage>
        <taxon>Bacteria</taxon>
        <taxon>Bacillati</taxon>
        <taxon>Actinomycetota</taxon>
        <taxon>Actinomycetes</taxon>
        <taxon>Micromonosporales</taxon>
        <taxon>Micromonosporaceae</taxon>
        <taxon>Paractinoplanes</taxon>
    </lineage>
</organism>
<dbReference type="OrthoDB" id="23692at2"/>
<dbReference type="FunFam" id="3.30.70.270:FF:000001">
    <property type="entry name" value="Diguanylate cyclase domain protein"/>
    <property type="match status" value="1"/>
</dbReference>
<dbReference type="PROSITE" id="PS50887">
    <property type="entry name" value="GGDEF"/>
    <property type="match status" value="1"/>
</dbReference>
<dbReference type="InterPro" id="IPR050469">
    <property type="entry name" value="Diguanylate_Cyclase"/>
</dbReference>
<dbReference type="PANTHER" id="PTHR45138:SF24">
    <property type="entry name" value="DIGUANYLATE CYCLASE DGCC-RELATED"/>
    <property type="match status" value="1"/>
</dbReference>
<evidence type="ECO:0000313" key="4">
    <source>
        <dbReference type="EMBL" id="SNY40732.1"/>
    </source>
</evidence>
<dbReference type="RefSeq" id="WP_097320883.1">
    <property type="nucleotide sequence ID" value="NZ_OBDY01000006.1"/>
</dbReference>
<reference evidence="4 5" key="1">
    <citation type="submission" date="2017-09" db="EMBL/GenBank/DDBJ databases">
        <authorList>
            <person name="Ehlers B."/>
            <person name="Leendertz F.H."/>
        </authorList>
    </citation>
    <scope>NUCLEOTIDE SEQUENCE [LARGE SCALE GENOMIC DNA]</scope>
    <source>
        <strain evidence="4 5">CGMCC 4.6857</strain>
    </source>
</reference>
<evidence type="ECO:0000313" key="5">
    <source>
        <dbReference type="Proteomes" id="UP000219612"/>
    </source>
</evidence>
<dbReference type="InterPro" id="IPR043128">
    <property type="entry name" value="Rev_trsase/Diguanyl_cyclase"/>
</dbReference>
<proteinExistence type="predicted"/>
<dbReference type="CDD" id="cd01949">
    <property type="entry name" value="GGDEF"/>
    <property type="match status" value="1"/>
</dbReference>
<sequence length="354" mass="38207">MPFRIRDKPGAARSVAYLMLAAAPANFVTCIVLPTSRPLGWVVTTVVVCTFLVTGGLMCLRRPEKVPHAWWLIAPFFATALITTLNQLSNDASTGAQLFYLWPVLYSANFLSRRLMGITLAVISLAHASVAFRVLTTAHAISDWFSLTVAFALTMVVVYSLRRRNDTLREVLETQALADPLTGVANRRSFDSELSRAVAWSHRTDSPLALLTVDIDYFKKINDTWGHAVGDRALQQVAKALCGTATGPDDVVARLGGDEFVVLLRTDRMAARRAADDVRAALAEKDGLPGGPPGLSIGIALLPDHAETGDELVKASDTALYEAKSGGRGRTAMAHPASARQNVDRVQPSRTSVA</sequence>
<evidence type="ECO:0000259" key="3">
    <source>
        <dbReference type="PROSITE" id="PS50887"/>
    </source>
</evidence>
<accession>A0A285HYC1</accession>
<protein>
    <submittedName>
        <fullName evidence="4">Diguanylate cyclase (GGDEF) domain-containing protein</fullName>
    </submittedName>
</protein>
<feature type="transmembrane region" description="Helical" evidence="2">
    <location>
        <begin position="118"/>
        <end position="138"/>
    </location>
</feature>
<dbReference type="GO" id="GO:0005886">
    <property type="term" value="C:plasma membrane"/>
    <property type="evidence" value="ECO:0007669"/>
    <property type="project" value="TreeGrafter"/>
</dbReference>
<dbReference type="EMBL" id="OBDY01000006">
    <property type="protein sequence ID" value="SNY40732.1"/>
    <property type="molecule type" value="Genomic_DNA"/>
</dbReference>
<dbReference type="InterPro" id="IPR029787">
    <property type="entry name" value="Nucleotide_cyclase"/>
</dbReference>
<gene>
    <name evidence="4" type="ORF">SAMN05421748_10674</name>
</gene>
<evidence type="ECO:0000256" key="1">
    <source>
        <dbReference type="SAM" id="MobiDB-lite"/>
    </source>
</evidence>
<dbReference type="PANTHER" id="PTHR45138">
    <property type="entry name" value="REGULATORY COMPONENTS OF SENSORY TRANSDUCTION SYSTEM"/>
    <property type="match status" value="1"/>
</dbReference>
<feature type="transmembrane region" description="Helical" evidence="2">
    <location>
        <begin position="12"/>
        <end position="34"/>
    </location>
</feature>
<evidence type="ECO:0000256" key="2">
    <source>
        <dbReference type="SAM" id="Phobius"/>
    </source>
</evidence>
<feature type="transmembrane region" description="Helical" evidence="2">
    <location>
        <begin position="40"/>
        <end position="60"/>
    </location>
</feature>
<dbReference type="NCBIfam" id="TIGR00254">
    <property type="entry name" value="GGDEF"/>
    <property type="match status" value="1"/>
</dbReference>
<feature type="transmembrane region" description="Helical" evidence="2">
    <location>
        <begin position="69"/>
        <end position="88"/>
    </location>
</feature>
<dbReference type="GO" id="GO:1902201">
    <property type="term" value="P:negative regulation of bacterial-type flagellum-dependent cell motility"/>
    <property type="evidence" value="ECO:0007669"/>
    <property type="project" value="TreeGrafter"/>
</dbReference>
<keyword evidence="2" id="KW-1133">Transmembrane helix</keyword>
<dbReference type="SMART" id="SM00267">
    <property type="entry name" value="GGDEF"/>
    <property type="match status" value="1"/>
</dbReference>
<dbReference type="GO" id="GO:0043709">
    <property type="term" value="P:cell adhesion involved in single-species biofilm formation"/>
    <property type="evidence" value="ECO:0007669"/>
    <property type="project" value="TreeGrafter"/>
</dbReference>
<dbReference type="GO" id="GO:0052621">
    <property type="term" value="F:diguanylate cyclase activity"/>
    <property type="evidence" value="ECO:0007669"/>
    <property type="project" value="TreeGrafter"/>
</dbReference>
<feature type="region of interest" description="Disordered" evidence="1">
    <location>
        <begin position="324"/>
        <end position="354"/>
    </location>
</feature>
<name>A0A285HYC1_9ACTN</name>
<feature type="domain" description="GGDEF" evidence="3">
    <location>
        <begin position="206"/>
        <end position="336"/>
    </location>
</feature>
<dbReference type="Gene3D" id="3.30.70.270">
    <property type="match status" value="1"/>
</dbReference>